<dbReference type="EMBL" id="KQ947420">
    <property type="protein sequence ID" value="KUJ14397.1"/>
    <property type="molecule type" value="Genomic_DNA"/>
</dbReference>
<dbReference type="InParanoid" id="A0A194X3J3"/>
<keyword evidence="2" id="KW-1185">Reference proteome</keyword>
<dbReference type="KEGG" id="psco:LY89DRAFT_137774"/>
<dbReference type="GeneID" id="28815016"/>
<sequence length="194" mass="22534">MTKPYRAGIGPQYVPKILDSAARKRSRRDKTSESQICNAVAKELNGIKVMRQNNLQSRLEFAICLSRSIANRRWRLRVIANNSNWNSRKAREHFVPIFLHPFGPEPLQEIIPCTKMDQVLQSPGSKRQTRSDLRCLRSKNRWCHGSWTNSTTCCQQRTIHEPNLTPMFYNLFFWACFWQGLICSPCSEVFSVTV</sequence>
<dbReference type="Proteomes" id="UP000070700">
    <property type="component" value="Unassembled WGS sequence"/>
</dbReference>
<dbReference type="AlphaFoldDB" id="A0A194X3J3"/>
<accession>A0A194X3J3</accession>
<evidence type="ECO:0000313" key="2">
    <source>
        <dbReference type="Proteomes" id="UP000070700"/>
    </source>
</evidence>
<protein>
    <submittedName>
        <fullName evidence="1">Uncharacterized protein</fullName>
    </submittedName>
</protein>
<dbReference type="RefSeq" id="XP_018068752.1">
    <property type="nucleotide sequence ID" value="XM_018205290.1"/>
</dbReference>
<proteinExistence type="predicted"/>
<organism evidence="1 2">
    <name type="scientific">Mollisia scopiformis</name>
    <name type="common">Conifer needle endophyte fungus</name>
    <name type="synonym">Phialocephala scopiformis</name>
    <dbReference type="NCBI Taxonomy" id="149040"/>
    <lineage>
        <taxon>Eukaryota</taxon>
        <taxon>Fungi</taxon>
        <taxon>Dikarya</taxon>
        <taxon>Ascomycota</taxon>
        <taxon>Pezizomycotina</taxon>
        <taxon>Leotiomycetes</taxon>
        <taxon>Helotiales</taxon>
        <taxon>Mollisiaceae</taxon>
        <taxon>Mollisia</taxon>
    </lineage>
</organism>
<reference evidence="1 2" key="1">
    <citation type="submission" date="2015-10" db="EMBL/GenBank/DDBJ databases">
        <title>Full genome of DAOMC 229536 Phialocephala scopiformis, a fungal endophyte of spruce producing the potent anti-insectan compound rugulosin.</title>
        <authorList>
            <consortium name="DOE Joint Genome Institute"/>
            <person name="Walker A.K."/>
            <person name="Frasz S.L."/>
            <person name="Seifert K.A."/>
            <person name="Miller J.D."/>
            <person name="Mondo S.J."/>
            <person name="Labutti K."/>
            <person name="Lipzen A."/>
            <person name="Dockter R."/>
            <person name="Kennedy M."/>
            <person name="Grigoriev I.V."/>
            <person name="Spatafora J.W."/>
        </authorList>
    </citation>
    <scope>NUCLEOTIDE SEQUENCE [LARGE SCALE GENOMIC DNA]</scope>
    <source>
        <strain evidence="1 2">CBS 120377</strain>
    </source>
</reference>
<gene>
    <name evidence="1" type="ORF">LY89DRAFT_137774</name>
</gene>
<evidence type="ECO:0000313" key="1">
    <source>
        <dbReference type="EMBL" id="KUJ14397.1"/>
    </source>
</evidence>
<name>A0A194X3J3_MOLSC</name>